<name>A0ABZ2XMZ8_9RHOB</name>
<reference evidence="1 2" key="1">
    <citation type="submission" date="2023-04" db="EMBL/GenBank/DDBJ databases">
        <title>Complete genome sequence of Alisedimentitalea scapharcae.</title>
        <authorList>
            <person name="Rong J.-C."/>
            <person name="Yi M.-L."/>
            <person name="Zhao Q."/>
        </authorList>
    </citation>
    <scope>NUCLEOTIDE SEQUENCE [LARGE SCALE GENOMIC DNA]</scope>
    <source>
        <strain evidence="1 2">KCTC 42119</strain>
    </source>
</reference>
<sequence>MSNSFLDKTYDLDTPEETRSHYDKWAESYDREIAENGYATPGRVADALWQFLPEPDTEVLDYGCGTGLCGQELKRVGFHTVDGMDLSADMIDSARAKGIYRRLEQISLDDPRPIAQDRYRAVAGAGLLGVGGAPPDVFDLILHALPRQGLFAFSLNDHALADPAYTSKISEWVDCAAAHLLFREYGPHLPGIDLKSDVYVIKKA</sequence>
<proteinExistence type="predicted"/>
<dbReference type="CDD" id="cd02440">
    <property type="entry name" value="AdoMet_MTases"/>
    <property type="match status" value="1"/>
</dbReference>
<dbReference type="Gene3D" id="3.40.50.150">
    <property type="entry name" value="Vaccinia Virus protein VP39"/>
    <property type="match status" value="1"/>
</dbReference>
<dbReference type="Proteomes" id="UP001623232">
    <property type="component" value="Chromosome"/>
</dbReference>
<keyword evidence="1" id="KW-0808">Transferase</keyword>
<keyword evidence="1" id="KW-0489">Methyltransferase</keyword>
<dbReference type="RefSeq" id="WP_406644475.1">
    <property type="nucleotide sequence ID" value="NZ_CP123584.1"/>
</dbReference>
<dbReference type="InterPro" id="IPR029063">
    <property type="entry name" value="SAM-dependent_MTases_sf"/>
</dbReference>
<dbReference type="EMBL" id="CP123584">
    <property type="protein sequence ID" value="WZK87237.1"/>
    <property type="molecule type" value="Genomic_DNA"/>
</dbReference>
<dbReference type="Pfam" id="PF13489">
    <property type="entry name" value="Methyltransf_23"/>
    <property type="match status" value="1"/>
</dbReference>
<dbReference type="GO" id="GO:0032259">
    <property type="term" value="P:methylation"/>
    <property type="evidence" value="ECO:0007669"/>
    <property type="project" value="UniProtKB-KW"/>
</dbReference>
<organism evidence="1 2">
    <name type="scientific">Aliisedimentitalea scapharcae</name>
    <dbReference type="NCBI Taxonomy" id="1524259"/>
    <lineage>
        <taxon>Bacteria</taxon>
        <taxon>Pseudomonadati</taxon>
        <taxon>Pseudomonadota</taxon>
        <taxon>Alphaproteobacteria</taxon>
        <taxon>Rhodobacterales</taxon>
        <taxon>Roseobacteraceae</taxon>
        <taxon>Aliisedimentitalea</taxon>
    </lineage>
</organism>
<evidence type="ECO:0000313" key="2">
    <source>
        <dbReference type="Proteomes" id="UP001623232"/>
    </source>
</evidence>
<keyword evidence="2" id="KW-1185">Reference proteome</keyword>
<accession>A0ABZ2XMZ8</accession>
<dbReference type="GO" id="GO:0008168">
    <property type="term" value="F:methyltransferase activity"/>
    <property type="evidence" value="ECO:0007669"/>
    <property type="project" value="UniProtKB-KW"/>
</dbReference>
<dbReference type="SUPFAM" id="SSF53335">
    <property type="entry name" value="S-adenosyl-L-methionine-dependent methyltransferases"/>
    <property type="match status" value="1"/>
</dbReference>
<evidence type="ECO:0000313" key="1">
    <source>
        <dbReference type="EMBL" id="WZK87237.1"/>
    </source>
</evidence>
<dbReference type="PANTHER" id="PTHR43464:SF23">
    <property type="entry name" value="JUVENILE HORMONE ACID O-METHYLTRANSFERASE"/>
    <property type="match status" value="1"/>
</dbReference>
<gene>
    <name evidence="1" type="ORF">QEZ52_11400</name>
</gene>
<dbReference type="PANTHER" id="PTHR43464">
    <property type="entry name" value="METHYLTRANSFERASE"/>
    <property type="match status" value="1"/>
</dbReference>
<protein>
    <submittedName>
        <fullName evidence="1">Methyltransferase domain-containing protein</fullName>
    </submittedName>
</protein>